<feature type="domain" description="Importin N-terminal" evidence="3">
    <location>
        <begin position="447"/>
        <end position="533"/>
    </location>
</feature>
<dbReference type="InterPro" id="IPR011989">
    <property type="entry name" value="ARM-like"/>
</dbReference>
<dbReference type="Pfam" id="PF19273">
    <property type="entry name" value="Exportin-5"/>
    <property type="match status" value="2"/>
</dbReference>
<name>A0A7J6J5Q1_COLFN</name>
<dbReference type="SUPFAM" id="SSF48371">
    <property type="entry name" value="ARM repeat"/>
    <property type="match status" value="1"/>
</dbReference>
<sequence length="1631" mass="181961">MAEPNSSVASTQTLTLDLPPSCIEWCPSHPTYFVVGTYNLIKDGPGYTESEDNEALTGKKLQNRSGSLVTFRLDNGTVHHVQTISHPSAILDLHFCPLSGAQDILAVVSSTGEVRVVRLDDAWQIIEGNVTTVMTHSLEAWTVAFCPPEPNESQLGVAGGDAQSDSFIVYSGGDDSALRCASCADKKSGGEDSDAAVSLQYPPLNISGHGAGVTAILPIPVRLADGARIVVTGSYDDSMRILAIQPPHETYGLRKFQHLGEKNLGGGVWRLKLIDIREDVGHCRARILASCMHAGAKVVELEGPLHGGDWEIGVLARFDEHQSMNYGSDCVPVSEDGRLIFCLGAFEDALICLSILTETCIPSISHSPTTSSSSTFRVWPVQHPPRLPTLLSTTPAVMDGQAANGAAGLGQNITSVNGAISDIISQIHQALEAIHNPYSPNDSRRDAQAFLENIKGIDEAPFHGFTLASDKSQSPVVRHYALSLLEHAIKHRWADYSEQQSSTLRGWMLELCRSLSKDDPLYIRNKTAQLWVEVGKRSWGAEWMDMDELLLRLWQIPDSAVHKELVLFVLETLSDEVFNGDDAVVAMREGVLSRSCVEIFTPATVLREAFPNRTAGPEVRYGEEGWLSRVSEFLSQCLQGDAQNNDQVRSCAVKSLSVFHSLMPWAIPKAVAVANCVPVMCRALATPEVSIQKASLEALHALYSRSNFTEQEFKDLVAPMYDASSVDLLKRLFEWSAVDVDDIDEDKYQFATWTRLLNNRLIGQSPANAHLVGPLLEVCGSRLIRFENLPEDTQDPTFLFLMEDTDTVPERHAFLGNYRRFSTQVIETIVQLKLSDAVYHILGQAEQVLQHLYDGHPPMDVSKYIKHSMPVLRVDAQFTVIEAALKGYMKWRASTTQQSMPDYEQQRAALERDLESWCSKLLEMNFEDPLIRKRVLQLLVAFSTTALDRNPGFMLKVLEHILMTWPAPRPEHRAFNEAIKDFQSESMVELQRLASKVPDHLLGVYDQIEAKVNDMITSGSLDEKRQIAYQSFLFIIIHRATNIDPSTQFERLQGFIKPVTSLWQNHELKSALSSYAGFCELMALDKAKRYLMSHRVHEVKDWGSSELDAEGLALQSELEERQKVLPLRPTKTFLSFSVEKLEKSSAPFQISYRLWNDSFPIILPDLLQFLSHAHASHNPDNWTELPPEMRSVVGGVLSDRFWQAGISEGSKDEFYARVMDKKHTLEGLASTIRGSVRFVRETCYAIIYCMSRLEMQFYGFSELPNPLAQALFQNSFYLSAHQQINLLNLVRYLVDDCPLEQREHFLPPLLAACFQQMDAKINSEWEKLERQQAIDAAGDALTEEMKSESILRQVTYTAVIMVADFLDPTKRNPPLLRSQNGHEPPRRYPSLRKFCLMQSTIVEPLLLFCTHAIRMRDTRCCSIILRVFRSIVPDFHQSEPISPKSVPAHEGQNSTPSGKDSSLDPTPISSEAASAIREYISSEVLQACINSFHEPYFVDLQKDLASLIASIVVYYSPSTSTPRDVLLSLPNIKVADLEKLNDFVSKPASHTRQQRALVLDLLKDLKGISIAEQGKLPKTSSFGRVKRSNRSKMAQEFMTPVNESATRSGAVTGARQGTPDGLEGVANLFEG</sequence>
<dbReference type="SUPFAM" id="SSF101908">
    <property type="entry name" value="Putative isomerase YbhE"/>
    <property type="match status" value="1"/>
</dbReference>
<dbReference type="FunCoup" id="A0A7J6J5Q1">
    <property type="interactions" value="763"/>
</dbReference>
<comment type="caution">
    <text evidence="4">The sequence shown here is derived from an EMBL/GenBank/DDBJ whole genome shotgun (WGS) entry which is preliminary data.</text>
</comment>
<reference evidence="4 5" key="2">
    <citation type="submission" date="2020-04" db="EMBL/GenBank/DDBJ databases">
        <title>Genome sequencing and assembly of multiple isolates from the Colletotrichum gloeosporioides species complex.</title>
        <authorList>
            <person name="Gan P."/>
            <person name="Shirasu K."/>
        </authorList>
    </citation>
    <scope>NUCLEOTIDE SEQUENCE [LARGE SCALE GENOMIC DNA]</scope>
    <source>
        <strain evidence="4 5">Nara gc5</strain>
    </source>
</reference>
<feature type="region of interest" description="Disordered" evidence="2">
    <location>
        <begin position="1601"/>
        <end position="1623"/>
    </location>
</feature>
<dbReference type="InterPro" id="IPR015943">
    <property type="entry name" value="WD40/YVTN_repeat-like_dom_sf"/>
</dbReference>
<proteinExistence type="inferred from homology"/>
<feature type="region of interest" description="Disordered" evidence="2">
    <location>
        <begin position="1439"/>
        <end position="1467"/>
    </location>
</feature>
<evidence type="ECO:0000256" key="2">
    <source>
        <dbReference type="SAM" id="MobiDB-lite"/>
    </source>
</evidence>
<evidence type="ECO:0000259" key="3">
    <source>
        <dbReference type="PROSITE" id="PS50166"/>
    </source>
</evidence>
<feature type="compositionally biased region" description="Polar residues" evidence="2">
    <location>
        <begin position="1451"/>
        <end position="1467"/>
    </location>
</feature>
<dbReference type="Gene3D" id="2.130.10.10">
    <property type="entry name" value="YVTN repeat-like/Quinoprotein amine dehydrogenase"/>
    <property type="match status" value="1"/>
</dbReference>
<dbReference type="GO" id="GO:0006405">
    <property type="term" value="P:RNA export from nucleus"/>
    <property type="evidence" value="ECO:0007669"/>
    <property type="project" value="TreeGrafter"/>
</dbReference>
<dbReference type="InterPro" id="IPR016024">
    <property type="entry name" value="ARM-type_fold"/>
</dbReference>
<dbReference type="GO" id="GO:0006611">
    <property type="term" value="P:protein export from nucleus"/>
    <property type="evidence" value="ECO:0007669"/>
    <property type="project" value="InterPro"/>
</dbReference>
<dbReference type="PANTHER" id="PTHR11223:SF3">
    <property type="entry name" value="EXPORTIN-5"/>
    <property type="match status" value="1"/>
</dbReference>
<dbReference type="OrthoDB" id="2215036at2759"/>
<dbReference type="InterPro" id="IPR045478">
    <property type="entry name" value="Exportin-5_C"/>
</dbReference>
<accession>A0A7J6J5Q1</accession>
<reference evidence="4 5" key="1">
    <citation type="submission" date="2012-08" db="EMBL/GenBank/DDBJ databases">
        <authorList>
            <person name="Gan P.H.P."/>
            <person name="Ikeda K."/>
            <person name="Irieda H."/>
            <person name="Narusaka M."/>
            <person name="O'Connell R.J."/>
            <person name="Narusaka Y."/>
            <person name="Takano Y."/>
            <person name="Kubo Y."/>
            <person name="Shirasu K."/>
        </authorList>
    </citation>
    <scope>NUCLEOTIDE SEQUENCE [LARGE SCALE GENOMIC DNA]</scope>
    <source>
        <strain evidence="4 5">Nara gc5</strain>
    </source>
</reference>
<evidence type="ECO:0000313" key="5">
    <source>
        <dbReference type="Proteomes" id="UP000011096"/>
    </source>
</evidence>
<dbReference type="GO" id="GO:0005634">
    <property type="term" value="C:nucleus"/>
    <property type="evidence" value="ECO:0007669"/>
    <property type="project" value="TreeGrafter"/>
</dbReference>
<comment type="similarity">
    <text evidence="1">Belongs to the exportin family.</text>
</comment>
<dbReference type="GO" id="GO:0031267">
    <property type="term" value="F:small GTPase binding"/>
    <property type="evidence" value="ECO:0007669"/>
    <property type="project" value="InterPro"/>
</dbReference>
<dbReference type="GO" id="GO:0042565">
    <property type="term" value="C:RNA nuclear export complex"/>
    <property type="evidence" value="ECO:0007669"/>
    <property type="project" value="TreeGrafter"/>
</dbReference>
<dbReference type="GO" id="GO:0005049">
    <property type="term" value="F:nuclear export signal receptor activity"/>
    <property type="evidence" value="ECO:0007669"/>
    <property type="project" value="InterPro"/>
</dbReference>
<dbReference type="InterPro" id="IPR045065">
    <property type="entry name" value="XPO1/5"/>
</dbReference>
<dbReference type="Gene3D" id="1.25.10.10">
    <property type="entry name" value="Leucine-rich Repeat Variant"/>
    <property type="match status" value="2"/>
</dbReference>
<organism evidence="4 5">
    <name type="scientific">Colletotrichum fructicola (strain Nara gc5)</name>
    <name type="common">Anthracnose fungus</name>
    <name type="synonym">Colletotrichum gloeosporioides (strain Nara gc5)</name>
    <dbReference type="NCBI Taxonomy" id="1213859"/>
    <lineage>
        <taxon>Eukaryota</taxon>
        <taxon>Fungi</taxon>
        <taxon>Dikarya</taxon>
        <taxon>Ascomycota</taxon>
        <taxon>Pezizomycotina</taxon>
        <taxon>Sordariomycetes</taxon>
        <taxon>Hypocreomycetidae</taxon>
        <taxon>Glomerellales</taxon>
        <taxon>Glomerellaceae</taxon>
        <taxon>Colletotrichum</taxon>
        <taxon>Colletotrichum gloeosporioides species complex</taxon>
    </lineage>
</organism>
<dbReference type="GO" id="GO:0003723">
    <property type="term" value="F:RNA binding"/>
    <property type="evidence" value="ECO:0007669"/>
    <property type="project" value="TreeGrafter"/>
</dbReference>
<evidence type="ECO:0000313" key="4">
    <source>
        <dbReference type="EMBL" id="KAF4484617.1"/>
    </source>
</evidence>
<dbReference type="RefSeq" id="XP_066008738.1">
    <property type="nucleotide sequence ID" value="XM_066151919.1"/>
</dbReference>
<protein>
    <submittedName>
        <fullName evidence="4">Protein MSN5</fullName>
    </submittedName>
</protein>
<dbReference type="PANTHER" id="PTHR11223">
    <property type="entry name" value="EXPORTIN 1/5"/>
    <property type="match status" value="1"/>
</dbReference>
<dbReference type="GO" id="GO:0005737">
    <property type="term" value="C:cytoplasm"/>
    <property type="evidence" value="ECO:0007669"/>
    <property type="project" value="TreeGrafter"/>
</dbReference>
<gene>
    <name evidence="4" type="primary">MSN5</name>
    <name evidence="4" type="ORF">CGGC5_v007846</name>
</gene>
<dbReference type="PROSITE" id="PS50166">
    <property type="entry name" value="IMPORTIN_B_NT"/>
    <property type="match status" value="1"/>
</dbReference>
<evidence type="ECO:0000256" key="1">
    <source>
        <dbReference type="ARBA" id="ARBA00009466"/>
    </source>
</evidence>
<dbReference type="InParanoid" id="A0A7J6J5Q1"/>
<dbReference type="EMBL" id="ANPB02000004">
    <property type="protein sequence ID" value="KAF4484617.1"/>
    <property type="molecule type" value="Genomic_DNA"/>
</dbReference>
<dbReference type="InterPro" id="IPR001494">
    <property type="entry name" value="Importin-beta_N"/>
</dbReference>
<keyword evidence="5" id="KW-1185">Reference proteome</keyword>
<dbReference type="GeneID" id="43605087"/>
<dbReference type="Proteomes" id="UP000011096">
    <property type="component" value="Unassembled WGS sequence"/>
</dbReference>